<keyword evidence="6 8" id="KW-0472">Membrane</keyword>
<dbReference type="HOGENOM" id="CLU_025433_2_0_11"/>
<dbReference type="PATRIC" id="fig|1324261.3.peg.4752"/>
<evidence type="ECO:0000259" key="10">
    <source>
        <dbReference type="PROSITE" id="PS50885"/>
    </source>
</evidence>
<evidence type="ECO:0000256" key="6">
    <source>
        <dbReference type="ARBA" id="ARBA00023136"/>
    </source>
</evidence>
<dbReference type="SMART" id="SM00044">
    <property type="entry name" value="CYCc"/>
    <property type="match status" value="1"/>
</dbReference>
<feature type="transmembrane region" description="Helical" evidence="8">
    <location>
        <begin position="200"/>
        <end position="224"/>
    </location>
</feature>
<feature type="domain" description="HAMP" evidence="10">
    <location>
        <begin position="258"/>
        <end position="310"/>
    </location>
</feature>
<evidence type="ECO:0000256" key="1">
    <source>
        <dbReference type="ARBA" id="ARBA00004651"/>
    </source>
</evidence>
<evidence type="ECO:0000256" key="7">
    <source>
        <dbReference type="SAM" id="MobiDB-lite"/>
    </source>
</evidence>
<comment type="similarity">
    <text evidence="2">Belongs to the adenylyl cyclase class-3 family.</text>
</comment>
<evidence type="ECO:0000256" key="8">
    <source>
        <dbReference type="SAM" id="Phobius"/>
    </source>
</evidence>
<feature type="transmembrane region" description="Helical" evidence="8">
    <location>
        <begin position="124"/>
        <end position="143"/>
    </location>
</feature>
<protein>
    <recommendedName>
        <fullName evidence="13">Cyclase</fullName>
    </recommendedName>
</protein>
<dbReference type="PROSITE" id="PS50885">
    <property type="entry name" value="HAMP"/>
    <property type="match status" value="1"/>
</dbReference>
<dbReference type="GO" id="GO:0004016">
    <property type="term" value="F:adenylate cyclase activity"/>
    <property type="evidence" value="ECO:0007669"/>
    <property type="project" value="UniProtKB-ARBA"/>
</dbReference>
<dbReference type="Proteomes" id="UP000025947">
    <property type="component" value="Unassembled WGS sequence"/>
</dbReference>
<dbReference type="CDD" id="cd06225">
    <property type="entry name" value="HAMP"/>
    <property type="match status" value="1"/>
</dbReference>
<proteinExistence type="inferred from homology"/>
<evidence type="ECO:0000256" key="3">
    <source>
        <dbReference type="ARBA" id="ARBA00022475"/>
    </source>
</evidence>
<evidence type="ECO:0008006" key="13">
    <source>
        <dbReference type="Google" id="ProtNLM"/>
    </source>
</evidence>
<dbReference type="InterPro" id="IPR001054">
    <property type="entry name" value="A/G_cyclase"/>
</dbReference>
<feature type="domain" description="Guanylate cyclase" evidence="9">
    <location>
        <begin position="342"/>
        <end position="464"/>
    </location>
</feature>
<comment type="subcellular location">
    <subcellularLocation>
        <location evidence="1">Cell membrane</location>
        <topology evidence="1">Multi-pass membrane protein</topology>
    </subcellularLocation>
</comment>
<dbReference type="InterPro" id="IPR003660">
    <property type="entry name" value="HAMP_dom"/>
</dbReference>
<keyword evidence="5 8" id="KW-1133">Transmembrane helix</keyword>
<dbReference type="PANTHER" id="PTHR43081">
    <property type="entry name" value="ADENYLATE CYCLASE, TERMINAL-DIFFERENTIATION SPECIFIC-RELATED"/>
    <property type="match status" value="1"/>
</dbReference>
<evidence type="ECO:0000313" key="11">
    <source>
        <dbReference type="EMBL" id="KBZ59156.1"/>
    </source>
</evidence>
<dbReference type="GO" id="GO:0006171">
    <property type="term" value="P:cAMP biosynthetic process"/>
    <property type="evidence" value="ECO:0007669"/>
    <property type="project" value="TreeGrafter"/>
</dbReference>
<organism evidence="11 12">
    <name type="scientific">Mycobacterium [tuberculosis] TKK-01-0051</name>
    <dbReference type="NCBI Taxonomy" id="1324261"/>
    <lineage>
        <taxon>Bacteria</taxon>
        <taxon>Bacillati</taxon>
        <taxon>Actinomycetota</taxon>
        <taxon>Actinomycetes</taxon>
        <taxon>Mycobacteriales</taxon>
        <taxon>Mycobacteriaceae</taxon>
        <taxon>Mycobacterium</taxon>
        <taxon>Mycobacterium avium complex (MAC)</taxon>
    </lineage>
</organism>
<dbReference type="InterPro" id="IPR029787">
    <property type="entry name" value="Nucleotide_cyclase"/>
</dbReference>
<dbReference type="PROSITE" id="PS50125">
    <property type="entry name" value="GUANYLATE_CYCLASE_2"/>
    <property type="match status" value="1"/>
</dbReference>
<evidence type="ECO:0000313" key="12">
    <source>
        <dbReference type="Proteomes" id="UP000025947"/>
    </source>
</evidence>
<dbReference type="InterPro" id="IPR050697">
    <property type="entry name" value="Adenylyl/Guanylyl_Cyclase_3/4"/>
</dbReference>
<dbReference type="Pfam" id="PF00211">
    <property type="entry name" value="Guanylate_cyc"/>
    <property type="match status" value="1"/>
</dbReference>
<dbReference type="SUPFAM" id="SSF55073">
    <property type="entry name" value="Nucleotide cyclase"/>
    <property type="match status" value="1"/>
</dbReference>
<dbReference type="SMART" id="SM00304">
    <property type="entry name" value="HAMP"/>
    <property type="match status" value="1"/>
</dbReference>
<accession>A0A051TS41</accession>
<dbReference type="CDD" id="cd07302">
    <property type="entry name" value="CHD"/>
    <property type="match status" value="1"/>
</dbReference>
<dbReference type="Gene3D" id="3.30.70.1230">
    <property type="entry name" value="Nucleotide cyclase"/>
    <property type="match status" value="1"/>
</dbReference>
<evidence type="ECO:0000259" key="9">
    <source>
        <dbReference type="PROSITE" id="PS50125"/>
    </source>
</evidence>
<evidence type="ECO:0000256" key="2">
    <source>
        <dbReference type="ARBA" id="ARBA00005381"/>
    </source>
</evidence>
<dbReference type="GO" id="GO:0005886">
    <property type="term" value="C:plasma membrane"/>
    <property type="evidence" value="ECO:0007669"/>
    <property type="project" value="UniProtKB-SubCell"/>
</dbReference>
<dbReference type="EMBL" id="JLXW01000011">
    <property type="protein sequence ID" value="KBZ59156.1"/>
    <property type="molecule type" value="Genomic_DNA"/>
</dbReference>
<evidence type="ECO:0000256" key="4">
    <source>
        <dbReference type="ARBA" id="ARBA00022692"/>
    </source>
</evidence>
<comment type="caution">
    <text evidence="11">The sequence shown here is derived from an EMBL/GenBank/DDBJ whole genome shotgun (WGS) entry which is preliminary data.</text>
</comment>
<sequence length="517" mass="54725">MGWLRDRLPPSWRGPAGPPATGQRKSFRRWLFQYGFDLSLSYVLAVVEAAAILIPLRGHTSVGATADFARQNTAPVVLLIVLGIVSVAVAGAVSLAPTVRWYVAGDEPTPQQREAVMKLAGRQSAILVTCWALTGGIFILLNLAGGPRLLLPIVLGVLLGGSAAAGTGMLLAQRTLRPIMRAATLGAEPRLAVPSVYARLVLLWFLCSAFPIAVIATLVVLRSYGWLIEKSASLDVPILVVSLAALVLGLPTMILTSRSISDPVGEVVDAMAEVEHGRMETYVGAYERSQIGRLQTGFNRMVAGLAERDRLRDLFGRHVGADVAQRALTEGATLSGDVVEAAVLFIDLVGSTQLAESRPPQEVAEVLNDFFRIVVHAVDEHHGLINKFAGDAALAVFGVPLPISEPASSALATARTLGAQLRRLPVDFGIGVSAGRVFAGNVGAENRYEYTVIGDAVNEAARLADLAKTSDRRILCSARAIDAAGEAERAQWAECYSTVLRGRSEATHVSAPAGPAG</sequence>
<keyword evidence="3" id="KW-1003">Cell membrane</keyword>
<dbReference type="Gene3D" id="6.10.340.10">
    <property type="match status" value="1"/>
</dbReference>
<keyword evidence="12" id="KW-1185">Reference proteome</keyword>
<dbReference type="AlphaFoldDB" id="A0A051TS41"/>
<gene>
    <name evidence="11" type="ORF">K875_04712</name>
</gene>
<feature type="transmembrane region" description="Helical" evidence="8">
    <location>
        <begin position="76"/>
        <end position="103"/>
    </location>
</feature>
<feature type="transmembrane region" description="Helical" evidence="8">
    <location>
        <begin position="236"/>
        <end position="255"/>
    </location>
</feature>
<feature type="transmembrane region" description="Helical" evidence="8">
    <location>
        <begin position="34"/>
        <end position="56"/>
    </location>
</feature>
<keyword evidence="4 8" id="KW-0812">Transmembrane</keyword>
<evidence type="ECO:0000256" key="5">
    <source>
        <dbReference type="ARBA" id="ARBA00022989"/>
    </source>
</evidence>
<name>A0A051TS41_9MYCO</name>
<feature type="region of interest" description="Disordered" evidence="7">
    <location>
        <begin position="1"/>
        <end position="23"/>
    </location>
</feature>
<reference evidence="11 12" key="1">
    <citation type="submission" date="2014-04" db="EMBL/GenBank/DDBJ databases">
        <title>The Genome Sequence of Mycobacterium tuberculosis TKK-01-0051.</title>
        <authorList>
            <consortium name="The Broad Institute Genomics Platform"/>
            <consortium name="The Broad Institute Genome Sequencing Center for Infectious Disease"/>
            <person name="Earl A.M."/>
            <person name="Cohen K."/>
            <person name="Pym A."/>
            <person name="Bishai W."/>
            <person name="Maharaj K."/>
            <person name="Desjardins C."/>
            <person name="Abeel T."/>
            <person name="Young S."/>
            <person name="Zeng Q."/>
            <person name="Gargeya S."/>
            <person name="Abouelleil A."/>
            <person name="Alvarado L."/>
            <person name="Chapman S.B."/>
            <person name="Gainer-Dewar J."/>
            <person name="Goldberg J."/>
            <person name="Griggs A."/>
            <person name="Gujja S."/>
            <person name="Hansen M."/>
            <person name="Howarth C."/>
            <person name="Imamovic A."/>
            <person name="Larimer J."/>
            <person name="Murphy C."/>
            <person name="Naylor J."/>
            <person name="Pearson M."/>
            <person name="Poon T.W."/>
            <person name="Priest M."/>
            <person name="Roberts A."/>
            <person name="Saif S."/>
            <person name="Shea T."/>
            <person name="Sykes S."/>
            <person name="Wortman J."/>
            <person name="Nusbaum C."/>
            <person name="Birren B."/>
        </authorList>
    </citation>
    <scope>NUCLEOTIDE SEQUENCE [LARGE SCALE GENOMIC DNA]</scope>
    <source>
        <strain evidence="11 12">TKK-01-0051</strain>
    </source>
</reference>
<dbReference type="SUPFAM" id="SSF158472">
    <property type="entry name" value="HAMP domain-like"/>
    <property type="match status" value="1"/>
</dbReference>
<feature type="transmembrane region" description="Helical" evidence="8">
    <location>
        <begin position="149"/>
        <end position="172"/>
    </location>
</feature>
<dbReference type="GO" id="GO:0035556">
    <property type="term" value="P:intracellular signal transduction"/>
    <property type="evidence" value="ECO:0007669"/>
    <property type="project" value="InterPro"/>
</dbReference>
<dbReference type="PANTHER" id="PTHR43081:SF17">
    <property type="entry name" value="BLL5647 PROTEIN"/>
    <property type="match status" value="1"/>
</dbReference>